<evidence type="ECO:0000313" key="3">
    <source>
        <dbReference type="Proteomes" id="UP000235015"/>
    </source>
</evidence>
<dbReference type="RefSeq" id="WP_273439680.1">
    <property type="nucleotide sequence ID" value="NZ_PKUN01000021.1"/>
</dbReference>
<dbReference type="AlphaFoldDB" id="A0A2N6CV87"/>
<sequence length="154" mass="17121">MEINLTAPVSARATTLIDAPAARVWHILTRIEDWPAWNEQVAWTRLAGTATIGSSFHWKAGGLPIRSQLLELEPGSRIGWSGRSLGIRALHRWHLEGAGQRTRVHSEESFDGLLPRLLPGTLKRLLEQSLQQGLAALKREAERQQREASHAATT</sequence>
<dbReference type="Gene3D" id="3.30.530.20">
    <property type="match status" value="1"/>
</dbReference>
<feature type="coiled-coil region" evidence="1">
    <location>
        <begin position="127"/>
        <end position="154"/>
    </location>
</feature>
<organism evidence="2 3">
    <name type="scientific">Sedimenticola selenatireducens</name>
    <dbReference type="NCBI Taxonomy" id="191960"/>
    <lineage>
        <taxon>Bacteria</taxon>
        <taxon>Pseudomonadati</taxon>
        <taxon>Pseudomonadota</taxon>
        <taxon>Gammaproteobacteria</taxon>
        <taxon>Chromatiales</taxon>
        <taxon>Sedimenticolaceae</taxon>
        <taxon>Sedimenticola</taxon>
    </lineage>
</organism>
<dbReference type="Pfam" id="PF10604">
    <property type="entry name" value="Polyketide_cyc2"/>
    <property type="match status" value="1"/>
</dbReference>
<keyword evidence="1" id="KW-0175">Coiled coil</keyword>
<name>A0A2N6CV87_9GAMM</name>
<proteinExistence type="predicted"/>
<evidence type="ECO:0000256" key="1">
    <source>
        <dbReference type="SAM" id="Coils"/>
    </source>
</evidence>
<evidence type="ECO:0000313" key="2">
    <source>
        <dbReference type="EMBL" id="PLX61105.1"/>
    </source>
</evidence>
<protein>
    <submittedName>
        <fullName evidence="2">Polyketide cyclase</fullName>
    </submittedName>
</protein>
<dbReference type="InterPro" id="IPR019587">
    <property type="entry name" value="Polyketide_cyclase/dehydratase"/>
</dbReference>
<comment type="caution">
    <text evidence="2">The sequence shown here is derived from an EMBL/GenBank/DDBJ whole genome shotgun (WGS) entry which is preliminary data.</text>
</comment>
<dbReference type="SUPFAM" id="SSF55961">
    <property type="entry name" value="Bet v1-like"/>
    <property type="match status" value="1"/>
</dbReference>
<reference evidence="2 3" key="1">
    <citation type="submission" date="2017-11" db="EMBL/GenBank/DDBJ databases">
        <title>Genome-resolved metagenomics identifies genetic mobility, metabolic interactions, and unexpected diversity in perchlorate-reducing communities.</title>
        <authorList>
            <person name="Barnum T.P."/>
            <person name="Figueroa I.A."/>
            <person name="Carlstrom C.I."/>
            <person name="Lucas L.N."/>
            <person name="Engelbrektson A.L."/>
            <person name="Coates J.D."/>
        </authorList>
    </citation>
    <scope>NUCLEOTIDE SEQUENCE [LARGE SCALE GENOMIC DNA]</scope>
    <source>
        <strain evidence="2">BM301</strain>
    </source>
</reference>
<dbReference type="EMBL" id="PKUN01000021">
    <property type="protein sequence ID" value="PLX61105.1"/>
    <property type="molecule type" value="Genomic_DNA"/>
</dbReference>
<accession>A0A2N6CV87</accession>
<dbReference type="Proteomes" id="UP000235015">
    <property type="component" value="Unassembled WGS sequence"/>
</dbReference>
<dbReference type="InterPro" id="IPR023393">
    <property type="entry name" value="START-like_dom_sf"/>
</dbReference>
<gene>
    <name evidence="2" type="ORF">C0630_11935</name>
</gene>